<dbReference type="PANTHER" id="PTHR12442">
    <property type="entry name" value="DYNEIN INTERMEDIATE CHAIN"/>
    <property type="match status" value="1"/>
</dbReference>
<gene>
    <name evidence="17" type="ORF">chiPu_0015901</name>
</gene>
<protein>
    <recommendedName>
        <fullName evidence="13">Dynein axonemal intermediate chain 1</fullName>
    </recommendedName>
    <alternativeName>
        <fullName evidence="14">Axonemal dynein intermediate chain 1</fullName>
    </alternativeName>
</protein>
<evidence type="ECO:0000256" key="14">
    <source>
        <dbReference type="ARBA" id="ARBA00080372"/>
    </source>
</evidence>
<dbReference type="OrthoDB" id="10261376at2759"/>
<evidence type="ECO:0000256" key="13">
    <source>
        <dbReference type="ARBA" id="ARBA00072661"/>
    </source>
</evidence>
<proteinExistence type="inferred from homology"/>
<dbReference type="SUPFAM" id="SSF50978">
    <property type="entry name" value="WD40 repeat-like"/>
    <property type="match status" value="1"/>
</dbReference>
<keyword evidence="9" id="KW-0206">Cytoskeleton</keyword>
<comment type="subunit">
    <text evidence="12">Consists of at least two heavy chains and a number of intermediate and light chains. Interacts with BICD2. Interacts with CFAP45 and CFAP52. Interacts with CFAP53.</text>
</comment>
<evidence type="ECO:0000313" key="18">
    <source>
        <dbReference type="Proteomes" id="UP000287033"/>
    </source>
</evidence>
<comment type="similarity">
    <text evidence="2">Belongs to the dynein intermediate chain family.</text>
</comment>
<evidence type="ECO:0000256" key="1">
    <source>
        <dbReference type="ARBA" id="ARBA00004430"/>
    </source>
</evidence>
<dbReference type="EMBL" id="BEZZ01000992">
    <property type="protein sequence ID" value="GCC37397.1"/>
    <property type="molecule type" value="Genomic_DNA"/>
</dbReference>
<dbReference type="Proteomes" id="UP000287033">
    <property type="component" value="Unassembled WGS sequence"/>
</dbReference>
<evidence type="ECO:0000256" key="2">
    <source>
        <dbReference type="ARBA" id="ARBA00011059"/>
    </source>
</evidence>
<evidence type="ECO:0000313" key="17">
    <source>
        <dbReference type="EMBL" id="GCC37397.1"/>
    </source>
</evidence>
<dbReference type="InterPro" id="IPR050687">
    <property type="entry name" value="Dynein_IC"/>
</dbReference>
<evidence type="ECO:0000256" key="15">
    <source>
        <dbReference type="PROSITE-ProRule" id="PRU00221"/>
    </source>
</evidence>
<evidence type="ECO:0000256" key="12">
    <source>
        <dbReference type="ARBA" id="ARBA00061734"/>
    </source>
</evidence>
<dbReference type="Gene3D" id="2.130.10.10">
    <property type="entry name" value="YVTN repeat-like/Quinoprotein amine dehydrogenase"/>
    <property type="match status" value="2"/>
</dbReference>
<evidence type="ECO:0000256" key="6">
    <source>
        <dbReference type="ARBA" id="ARBA00022737"/>
    </source>
</evidence>
<keyword evidence="8" id="KW-0505">Motor protein</keyword>
<evidence type="ECO:0000256" key="4">
    <source>
        <dbReference type="ARBA" id="ARBA00022574"/>
    </source>
</evidence>
<evidence type="ECO:0000256" key="10">
    <source>
        <dbReference type="ARBA" id="ARBA00023273"/>
    </source>
</evidence>
<keyword evidence="6" id="KW-0677">Repeat</keyword>
<feature type="compositionally biased region" description="Acidic residues" evidence="16">
    <location>
        <begin position="31"/>
        <end position="41"/>
    </location>
</feature>
<feature type="compositionally biased region" description="Basic and acidic residues" evidence="16">
    <location>
        <begin position="168"/>
        <end position="178"/>
    </location>
</feature>
<dbReference type="PANTHER" id="PTHR12442:SF11">
    <property type="entry name" value="DYNEIN AXONEMAL INTERMEDIATE CHAIN 1"/>
    <property type="match status" value="1"/>
</dbReference>
<dbReference type="GO" id="GO:0007368">
    <property type="term" value="P:determination of left/right symmetry"/>
    <property type="evidence" value="ECO:0007669"/>
    <property type="project" value="UniProtKB-ARBA"/>
</dbReference>
<dbReference type="GO" id="GO:0003341">
    <property type="term" value="P:cilium movement"/>
    <property type="evidence" value="ECO:0007669"/>
    <property type="project" value="TreeGrafter"/>
</dbReference>
<evidence type="ECO:0000256" key="7">
    <source>
        <dbReference type="ARBA" id="ARBA00023017"/>
    </source>
</evidence>
<dbReference type="FunFam" id="2.130.10.10:FF:000349">
    <property type="entry name" value="Dynein axonemal intermediate chain 1"/>
    <property type="match status" value="1"/>
</dbReference>
<dbReference type="SMART" id="SM00320">
    <property type="entry name" value="WD40"/>
    <property type="match status" value="5"/>
</dbReference>
<feature type="region of interest" description="Disordered" evidence="16">
    <location>
        <begin position="1"/>
        <end position="53"/>
    </location>
</feature>
<keyword evidence="18" id="KW-1185">Reference proteome</keyword>
<evidence type="ECO:0000256" key="8">
    <source>
        <dbReference type="ARBA" id="ARBA00023175"/>
    </source>
</evidence>
<feature type="region of interest" description="Disordered" evidence="16">
    <location>
        <begin position="113"/>
        <end position="210"/>
    </location>
</feature>
<feature type="repeat" description="WD" evidence="15">
    <location>
        <begin position="523"/>
        <end position="556"/>
    </location>
</feature>
<dbReference type="AlphaFoldDB" id="A0A401T459"/>
<evidence type="ECO:0000256" key="3">
    <source>
        <dbReference type="ARBA" id="ARBA00022490"/>
    </source>
</evidence>
<dbReference type="GO" id="GO:0045504">
    <property type="term" value="F:dynein heavy chain binding"/>
    <property type="evidence" value="ECO:0007669"/>
    <property type="project" value="TreeGrafter"/>
</dbReference>
<dbReference type="OMA" id="VWEDMRA"/>
<comment type="subcellular location">
    <subcellularLocation>
        <location evidence="1">Cytoplasm</location>
        <location evidence="1">Cytoskeleton</location>
        <location evidence="1">Cilium axoneme</location>
    </subcellularLocation>
</comment>
<evidence type="ECO:0000256" key="16">
    <source>
        <dbReference type="SAM" id="MobiDB-lite"/>
    </source>
</evidence>
<sequence length="688" mass="78352">MPLKTKTRSVTAPPPVPSAKAASKKSKKDDDDGTEMGDGDDWNLGKSLIKPPDQLDLTEQELKEEITRVLTADNPHAPENIVRFSFKERAYKQVPVISQMAIHFARDGNLLHKDSDEAKRQQSRGKLSEESDAEDISAPLPSESAEKMDTEEEELPDAKGAEEEEEKEVIRPRQERKIPNQFNFSERASQTFNNPMRENGCQTEPPPRASFASTANQWEIFDAYEEVLAKQAMKKEKQKPHTVKKDEVSKKKISAVESMSDDISRVSKVAKIVERMVNQNSFDDILQDFKYFEDPSDEFRDQEGTVLPLWKYFYEKAKRLAITSMCWNPKYHDLFAVGHGSYDFMKQNRGMLLVFSLKNPTYPEYQYSSDSSVLCLDFHNMYPHLIAVGFYDGCVAVYNIMENATGPTYKSSPKSGKHTDPVWQVKWQKDDLDNNINFCSVSSDGRVVSWALIKDEIVYTDIIKLTMDGICKDALENLQLQIMGCGTSFDFHKQKDNLFLVGTEEGKIHKCSKAYSSEFLDTYEAHHMAVDALHWNTFHPEIFISCSSDWTVKIWDHNLKNPMFTFDLNAPVGDVTWSPYSSTVFAAVTTNGKVHVFDLNVNKYEPICEQTIVNKKRNKLTHIAFNPTYPIIMVGDERGGVSILKLSPNLRKQPKAKKGQEVQKGPEVEIAKMDKLLSLVRDPDMKQN</sequence>
<organism evidence="17 18">
    <name type="scientific">Chiloscyllium punctatum</name>
    <name type="common">Brownbanded bambooshark</name>
    <name type="synonym">Hemiscyllium punctatum</name>
    <dbReference type="NCBI Taxonomy" id="137246"/>
    <lineage>
        <taxon>Eukaryota</taxon>
        <taxon>Metazoa</taxon>
        <taxon>Chordata</taxon>
        <taxon>Craniata</taxon>
        <taxon>Vertebrata</taxon>
        <taxon>Chondrichthyes</taxon>
        <taxon>Elasmobranchii</taxon>
        <taxon>Galeomorphii</taxon>
        <taxon>Galeoidea</taxon>
        <taxon>Orectolobiformes</taxon>
        <taxon>Hemiscylliidae</taxon>
        <taxon>Chiloscyllium</taxon>
    </lineage>
</organism>
<comment type="function">
    <text evidence="11">Part of the dynein complex of respiratory cilia.</text>
</comment>
<dbReference type="InterPro" id="IPR015943">
    <property type="entry name" value="WD40/YVTN_repeat-like_dom_sf"/>
</dbReference>
<keyword evidence="7" id="KW-0243">Dynein</keyword>
<keyword evidence="10" id="KW-0966">Cell projection</keyword>
<dbReference type="STRING" id="137246.A0A401T459"/>
<dbReference type="GO" id="GO:0036157">
    <property type="term" value="C:outer dynein arm"/>
    <property type="evidence" value="ECO:0007669"/>
    <property type="project" value="TreeGrafter"/>
</dbReference>
<dbReference type="FunFam" id="2.130.10.10:FF:000251">
    <property type="entry name" value="Dynein axonemal intermediate chain 1"/>
    <property type="match status" value="1"/>
</dbReference>
<evidence type="ECO:0000256" key="5">
    <source>
        <dbReference type="ARBA" id="ARBA00022701"/>
    </source>
</evidence>
<accession>A0A401T459</accession>
<keyword evidence="3" id="KW-0963">Cytoplasm</keyword>
<name>A0A401T459_CHIPU</name>
<evidence type="ECO:0000256" key="9">
    <source>
        <dbReference type="ARBA" id="ARBA00023212"/>
    </source>
</evidence>
<reference evidence="17 18" key="1">
    <citation type="journal article" date="2018" name="Nat. Ecol. Evol.">
        <title>Shark genomes provide insights into elasmobranch evolution and the origin of vertebrates.</title>
        <authorList>
            <person name="Hara Y"/>
            <person name="Yamaguchi K"/>
            <person name="Onimaru K"/>
            <person name="Kadota M"/>
            <person name="Koyanagi M"/>
            <person name="Keeley SD"/>
            <person name="Tatsumi K"/>
            <person name="Tanaka K"/>
            <person name="Motone F"/>
            <person name="Kageyama Y"/>
            <person name="Nozu R"/>
            <person name="Adachi N"/>
            <person name="Nishimura O"/>
            <person name="Nakagawa R"/>
            <person name="Tanegashima C"/>
            <person name="Kiyatake I"/>
            <person name="Matsumoto R"/>
            <person name="Murakumo K"/>
            <person name="Nishida K"/>
            <person name="Terakita A"/>
            <person name="Kuratani S"/>
            <person name="Sato K"/>
            <person name="Hyodo S Kuraku.S."/>
        </authorList>
    </citation>
    <scope>NUCLEOTIDE SEQUENCE [LARGE SCALE GENOMIC DNA]</scope>
</reference>
<comment type="caution">
    <text evidence="17">The sequence shown here is derived from an EMBL/GenBank/DDBJ whole genome shotgun (WGS) entry which is preliminary data.</text>
</comment>
<keyword evidence="5" id="KW-0493">Microtubule</keyword>
<keyword evidence="4 15" id="KW-0853">WD repeat</keyword>
<dbReference type="PROSITE" id="PS50082">
    <property type="entry name" value="WD_REPEATS_2"/>
    <property type="match status" value="1"/>
</dbReference>
<dbReference type="GO" id="GO:0005874">
    <property type="term" value="C:microtubule"/>
    <property type="evidence" value="ECO:0007669"/>
    <property type="project" value="UniProtKB-KW"/>
</dbReference>
<evidence type="ECO:0000256" key="11">
    <source>
        <dbReference type="ARBA" id="ARBA00053763"/>
    </source>
</evidence>
<feature type="compositionally biased region" description="Polar residues" evidence="16">
    <location>
        <begin position="180"/>
        <end position="202"/>
    </location>
</feature>
<dbReference type="Pfam" id="PF00400">
    <property type="entry name" value="WD40"/>
    <property type="match status" value="1"/>
</dbReference>
<dbReference type="InterPro" id="IPR001680">
    <property type="entry name" value="WD40_rpt"/>
</dbReference>
<dbReference type="GO" id="GO:0036158">
    <property type="term" value="P:outer dynein arm assembly"/>
    <property type="evidence" value="ECO:0007669"/>
    <property type="project" value="TreeGrafter"/>
</dbReference>
<dbReference type="GO" id="GO:0045503">
    <property type="term" value="F:dynein light chain binding"/>
    <property type="evidence" value="ECO:0007669"/>
    <property type="project" value="TreeGrafter"/>
</dbReference>
<dbReference type="InterPro" id="IPR036322">
    <property type="entry name" value="WD40_repeat_dom_sf"/>
</dbReference>